<dbReference type="PANTHER" id="PTHR24067">
    <property type="entry name" value="UBIQUITIN-CONJUGATING ENZYME E2"/>
    <property type="match status" value="1"/>
</dbReference>
<accession>A0A8C5S4F3</accession>
<dbReference type="Gene3D" id="3.10.110.10">
    <property type="entry name" value="Ubiquitin Conjugating Enzyme"/>
    <property type="match status" value="1"/>
</dbReference>
<dbReference type="GeneTree" id="ENSGT00930000150941"/>
<dbReference type="InterPro" id="IPR000608">
    <property type="entry name" value="UBC"/>
</dbReference>
<dbReference type="SUPFAM" id="SSF54495">
    <property type="entry name" value="UBC-like"/>
    <property type="match status" value="1"/>
</dbReference>
<dbReference type="AlphaFoldDB" id="A0A8C5S4F3"/>
<proteinExistence type="predicted"/>
<evidence type="ECO:0000313" key="2">
    <source>
        <dbReference type="Ensembl" id="ENSLLTP00000011224.1"/>
    </source>
</evidence>
<organism evidence="2 3">
    <name type="scientific">Laticauda laticaudata</name>
    <name type="common">Blue-ringed sea krait</name>
    <name type="synonym">Blue-lipped sea krait</name>
    <dbReference type="NCBI Taxonomy" id="8630"/>
    <lineage>
        <taxon>Eukaryota</taxon>
        <taxon>Metazoa</taxon>
        <taxon>Chordata</taxon>
        <taxon>Craniata</taxon>
        <taxon>Vertebrata</taxon>
        <taxon>Euteleostomi</taxon>
        <taxon>Lepidosauria</taxon>
        <taxon>Squamata</taxon>
        <taxon>Bifurcata</taxon>
        <taxon>Unidentata</taxon>
        <taxon>Episquamata</taxon>
        <taxon>Toxicofera</taxon>
        <taxon>Serpentes</taxon>
        <taxon>Colubroidea</taxon>
        <taxon>Elapidae</taxon>
        <taxon>Laticaudinae</taxon>
        <taxon>Laticauda</taxon>
    </lineage>
</organism>
<evidence type="ECO:0000259" key="1">
    <source>
        <dbReference type="Pfam" id="PF00179"/>
    </source>
</evidence>
<evidence type="ECO:0000313" key="3">
    <source>
        <dbReference type="Proteomes" id="UP000694406"/>
    </source>
</evidence>
<reference evidence="2" key="1">
    <citation type="submission" date="2025-08" db="UniProtKB">
        <authorList>
            <consortium name="Ensembl"/>
        </authorList>
    </citation>
    <scope>IDENTIFICATION</scope>
</reference>
<dbReference type="InterPro" id="IPR050113">
    <property type="entry name" value="Ub_conjugating_enzyme"/>
</dbReference>
<dbReference type="SMART" id="SM00212">
    <property type="entry name" value="UBCc"/>
    <property type="match status" value="1"/>
</dbReference>
<sequence length="130" mass="14789">NIFKKLILVYSTRRLRLTTVPFNHGISAFPELDNLTNGVAGTVYEDPRYKLSLEFPSGCPYNAPTIKFLTPWYHPNDKWSALYDVWTILLSIQSLLGEPNMESPLNRACRAVEEPSSLEKNTSMNPTKNI</sequence>
<protein>
    <recommendedName>
        <fullName evidence="1">UBC core domain-containing protein</fullName>
    </recommendedName>
</protein>
<name>A0A8C5S4F3_LATLA</name>
<keyword evidence="3" id="KW-1185">Reference proteome</keyword>
<dbReference type="Pfam" id="PF00179">
    <property type="entry name" value="UQ_con"/>
    <property type="match status" value="1"/>
</dbReference>
<feature type="domain" description="UBC core" evidence="1">
    <location>
        <begin position="31"/>
        <end position="109"/>
    </location>
</feature>
<reference evidence="2" key="2">
    <citation type="submission" date="2025-09" db="UniProtKB">
        <authorList>
            <consortium name="Ensembl"/>
        </authorList>
    </citation>
    <scope>IDENTIFICATION</scope>
</reference>
<dbReference type="InterPro" id="IPR016135">
    <property type="entry name" value="UBQ-conjugating_enzyme/RWD"/>
</dbReference>
<dbReference type="Proteomes" id="UP000694406">
    <property type="component" value="Unplaced"/>
</dbReference>
<dbReference type="Ensembl" id="ENSLLTT00000011667.1">
    <property type="protein sequence ID" value="ENSLLTP00000011224.1"/>
    <property type="gene ID" value="ENSLLTG00000008622.1"/>
</dbReference>